<dbReference type="FunFam" id="3.40.50.300:FF:000106">
    <property type="entry name" value="Adenylate kinase mitochondrial"/>
    <property type="match status" value="1"/>
</dbReference>
<keyword evidence="2" id="KW-0547">Nucleotide-binding</keyword>
<dbReference type="InterPro" id="IPR006259">
    <property type="entry name" value="Adenyl_kin_sub"/>
</dbReference>
<organism evidence="6 7">
    <name type="scientific">Oopsacas minuta</name>
    <dbReference type="NCBI Taxonomy" id="111878"/>
    <lineage>
        <taxon>Eukaryota</taxon>
        <taxon>Metazoa</taxon>
        <taxon>Porifera</taxon>
        <taxon>Hexactinellida</taxon>
        <taxon>Hexasterophora</taxon>
        <taxon>Lyssacinosida</taxon>
        <taxon>Leucopsacidae</taxon>
        <taxon>Oopsacas</taxon>
    </lineage>
</organism>
<dbReference type="CDD" id="cd01428">
    <property type="entry name" value="ADK"/>
    <property type="match status" value="1"/>
</dbReference>
<evidence type="ECO:0000256" key="4">
    <source>
        <dbReference type="RuleBase" id="RU003330"/>
    </source>
</evidence>
<gene>
    <name evidence="6" type="ORF">LOD99_2428</name>
</gene>
<evidence type="ECO:0000259" key="5">
    <source>
        <dbReference type="Pfam" id="PF05191"/>
    </source>
</evidence>
<dbReference type="PANTHER" id="PTHR23359">
    <property type="entry name" value="NUCLEOTIDE KINASE"/>
    <property type="match status" value="1"/>
</dbReference>
<evidence type="ECO:0000313" key="7">
    <source>
        <dbReference type="Proteomes" id="UP001165289"/>
    </source>
</evidence>
<keyword evidence="1 4" id="KW-0808">Transferase</keyword>
<dbReference type="PRINTS" id="PR00094">
    <property type="entry name" value="ADENYLTKNASE"/>
</dbReference>
<proteinExistence type="inferred from homology"/>
<dbReference type="Proteomes" id="UP001165289">
    <property type="component" value="Unassembled WGS sequence"/>
</dbReference>
<dbReference type="Pfam" id="PF00406">
    <property type="entry name" value="ADK"/>
    <property type="match status" value="1"/>
</dbReference>
<dbReference type="AlphaFoldDB" id="A0AAV7K1J9"/>
<comment type="caution">
    <text evidence="6">The sequence shown here is derived from an EMBL/GenBank/DDBJ whole genome shotgun (WGS) entry which is preliminary data.</text>
</comment>
<dbReference type="InterPro" id="IPR000850">
    <property type="entry name" value="Adenylat/UMP-CMP_kin"/>
</dbReference>
<dbReference type="Pfam" id="PF05191">
    <property type="entry name" value="ADK_lid"/>
    <property type="match status" value="1"/>
</dbReference>
<comment type="similarity">
    <text evidence="4">Belongs to the adenylate kinase family.</text>
</comment>
<dbReference type="InterPro" id="IPR007862">
    <property type="entry name" value="Adenylate_kinase_lid-dom"/>
</dbReference>
<dbReference type="InterPro" id="IPR027417">
    <property type="entry name" value="P-loop_NTPase"/>
</dbReference>
<dbReference type="InterPro" id="IPR033690">
    <property type="entry name" value="Adenylat_kinase_CS"/>
</dbReference>
<dbReference type="EMBL" id="JAKMXF010000210">
    <property type="protein sequence ID" value="KAI6655139.1"/>
    <property type="molecule type" value="Genomic_DNA"/>
</dbReference>
<dbReference type="PROSITE" id="PS00113">
    <property type="entry name" value="ADENYLATE_KINASE"/>
    <property type="match status" value="1"/>
</dbReference>
<dbReference type="SUPFAM" id="SSF52540">
    <property type="entry name" value="P-loop containing nucleoside triphosphate hydrolases"/>
    <property type="match status" value="1"/>
</dbReference>
<evidence type="ECO:0000256" key="2">
    <source>
        <dbReference type="ARBA" id="ARBA00022741"/>
    </source>
</evidence>
<protein>
    <submittedName>
        <fullName evidence="6">Adenylate kinase 2, mitochondrial</fullName>
    </submittedName>
</protein>
<dbReference type="GO" id="GO:0004017">
    <property type="term" value="F:AMP kinase activity"/>
    <property type="evidence" value="ECO:0007669"/>
    <property type="project" value="InterPro"/>
</dbReference>
<reference evidence="6 7" key="1">
    <citation type="journal article" date="2023" name="BMC Biol.">
        <title>The compact genome of the sponge Oopsacas minuta (Hexactinellida) is lacking key metazoan core genes.</title>
        <authorList>
            <person name="Santini S."/>
            <person name="Schenkelaars Q."/>
            <person name="Jourda C."/>
            <person name="Duchesne M."/>
            <person name="Belahbib H."/>
            <person name="Rocher C."/>
            <person name="Selva M."/>
            <person name="Riesgo A."/>
            <person name="Vervoort M."/>
            <person name="Leys S.P."/>
            <person name="Kodjabachian L."/>
            <person name="Le Bivic A."/>
            <person name="Borchiellini C."/>
            <person name="Claverie J.M."/>
            <person name="Renard E."/>
        </authorList>
    </citation>
    <scope>NUCLEOTIDE SEQUENCE [LARGE SCALE GENOMIC DNA]</scope>
    <source>
        <strain evidence="6">SPO-2</strain>
    </source>
</reference>
<sequence length="226" mass="25072">MATEVKPSIRLILIGPPGAGKGTQAANIIEKYSVKHLATGDMLRAMVTSGHELSKKVKDIMDKGEFISDELAVSIIEENLIKLEKGVGFMLDGFPRTTTQAELLDELLTRINSKIDAVIELHVEPSVLTKRITGRLLHKATGRTYHEVFKPPKVPMIDDVTGEPLVKRTDDTEEALLVRLEAFHNQTKPVVEYFKKQGLHTIINGDREEGEVFKEINGLLSPLGKL</sequence>
<dbReference type="NCBIfam" id="NF001381">
    <property type="entry name" value="PRK00279.1-3"/>
    <property type="match status" value="1"/>
</dbReference>
<dbReference type="NCBIfam" id="TIGR01351">
    <property type="entry name" value="adk"/>
    <property type="match status" value="1"/>
</dbReference>
<accession>A0AAV7K1J9</accession>
<feature type="domain" description="Adenylate kinase active site lid" evidence="5">
    <location>
        <begin position="135"/>
        <end position="170"/>
    </location>
</feature>
<evidence type="ECO:0000256" key="3">
    <source>
        <dbReference type="ARBA" id="ARBA00022777"/>
    </source>
</evidence>
<evidence type="ECO:0000256" key="1">
    <source>
        <dbReference type="ARBA" id="ARBA00022679"/>
    </source>
</evidence>
<dbReference type="GO" id="GO:0005524">
    <property type="term" value="F:ATP binding"/>
    <property type="evidence" value="ECO:0007669"/>
    <property type="project" value="InterPro"/>
</dbReference>
<name>A0AAV7K1J9_9METZ</name>
<keyword evidence="7" id="KW-1185">Reference proteome</keyword>
<evidence type="ECO:0000313" key="6">
    <source>
        <dbReference type="EMBL" id="KAI6655139.1"/>
    </source>
</evidence>
<dbReference type="HAMAP" id="MF_00235">
    <property type="entry name" value="Adenylate_kinase_Adk"/>
    <property type="match status" value="1"/>
</dbReference>
<dbReference type="NCBIfam" id="NF011100">
    <property type="entry name" value="PRK14527.1"/>
    <property type="match status" value="1"/>
</dbReference>
<keyword evidence="3 4" id="KW-0418">Kinase</keyword>
<dbReference type="Gene3D" id="3.40.50.300">
    <property type="entry name" value="P-loop containing nucleotide triphosphate hydrolases"/>
    <property type="match status" value="1"/>
</dbReference>